<evidence type="ECO:0000256" key="6">
    <source>
        <dbReference type="ARBA" id="ARBA00023239"/>
    </source>
</evidence>
<evidence type="ECO:0000256" key="4">
    <source>
        <dbReference type="ARBA" id="ARBA00011233"/>
    </source>
</evidence>
<evidence type="ECO:0000256" key="5">
    <source>
        <dbReference type="ARBA" id="ARBA00013063"/>
    </source>
</evidence>
<organism evidence="9">
    <name type="scientific">uncultured spirochete</name>
    <dbReference type="NCBI Taxonomy" id="156406"/>
    <lineage>
        <taxon>Bacteria</taxon>
        <taxon>Pseudomonadati</taxon>
        <taxon>Spirochaetota</taxon>
        <taxon>Spirochaetia</taxon>
        <taxon>Spirochaetales</taxon>
        <taxon>environmental samples</taxon>
    </lineage>
</organism>
<evidence type="ECO:0000256" key="1">
    <source>
        <dbReference type="ARBA" id="ARBA00000654"/>
    </source>
</evidence>
<gene>
    <name evidence="9" type="primary">eda</name>
    <name evidence="9" type="ORF">SPIRO4BDMA_40535</name>
</gene>
<dbReference type="GO" id="GO:0008675">
    <property type="term" value="F:2-dehydro-3-deoxy-phosphogluconate aldolase activity"/>
    <property type="evidence" value="ECO:0007669"/>
    <property type="project" value="UniProtKB-EC"/>
</dbReference>
<name>A0A3P3XQ45_9SPIR</name>
<evidence type="ECO:0000256" key="2">
    <source>
        <dbReference type="ARBA" id="ARBA00004736"/>
    </source>
</evidence>
<dbReference type="SUPFAM" id="SSF51569">
    <property type="entry name" value="Aldolase"/>
    <property type="match status" value="1"/>
</dbReference>
<comment type="pathway">
    <text evidence="2">Carbohydrate acid metabolism; 2-dehydro-3-deoxy-D-gluconate degradation; D-glyceraldehyde 3-phosphate and pyruvate from 2-dehydro-3-deoxy-D-gluconate: step 2/2.</text>
</comment>
<evidence type="ECO:0000313" key="9">
    <source>
        <dbReference type="EMBL" id="SLM17963.1"/>
    </source>
</evidence>
<keyword evidence="7" id="KW-0704">Schiff base</keyword>
<dbReference type="Gene3D" id="3.20.20.70">
    <property type="entry name" value="Aldolase class I"/>
    <property type="match status" value="1"/>
</dbReference>
<dbReference type="PANTHER" id="PTHR30246">
    <property type="entry name" value="2-KETO-3-DEOXY-6-PHOSPHOGLUCONATE ALDOLASE"/>
    <property type="match status" value="1"/>
</dbReference>
<comment type="similarity">
    <text evidence="3">Belongs to the KHG/KDPG aldolase family.</text>
</comment>
<dbReference type="CDD" id="cd00452">
    <property type="entry name" value="KDPG_aldolase"/>
    <property type="match status" value="1"/>
</dbReference>
<dbReference type="Pfam" id="PF01081">
    <property type="entry name" value="Aldolase"/>
    <property type="match status" value="1"/>
</dbReference>
<dbReference type="InterPro" id="IPR000887">
    <property type="entry name" value="Aldlse_KDPG_KHG"/>
</dbReference>
<dbReference type="EMBL" id="FWDO01000004">
    <property type="protein sequence ID" value="SLM17963.1"/>
    <property type="molecule type" value="Genomic_DNA"/>
</dbReference>
<reference evidence="9" key="1">
    <citation type="submission" date="2017-02" db="EMBL/GenBank/DDBJ databases">
        <authorList>
            <person name="Regsiter A."/>
            <person name="William W."/>
        </authorList>
    </citation>
    <scope>NUCLEOTIDE SEQUENCE</scope>
    <source>
        <strain evidence="9">BdmA 4</strain>
    </source>
</reference>
<dbReference type="AlphaFoldDB" id="A0A3P3XQ45"/>
<evidence type="ECO:0000256" key="8">
    <source>
        <dbReference type="ARBA" id="ARBA00023277"/>
    </source>
</evidence>
<dbReference type="InterPro" id="IPR013785">
    <property type="entry name" value="Aldolase_TIM"/>
</dbReference>
<keyword evidence="8" id="KW-0119">Carbohydrate metabolism</keyword>
<dbReference type="NCBIfam" id="NF004325">
    <property type="entry name" value="PRK05718.1"/>
    <property type="match status" value="1"/>
</dbReference>
<dbReference type="PANTHER" id="PTHR30246:SF1">
    <property type="entry name" value="2-DEHYDRO-3-DEOXY-6-PHOSPHOGALACTONATE ALDOLASE-RELATED"/>
    <property type="match status" value="1"/>
</dbReference>
<accession>A0A3P3XQ45</accession>
<dbReference type="NCBIfam" id="TIGR01182">
    <property type="entry name" value="eda"/>
    <property type="match status" value="1"/>
</dbReference>
<dbReference type="EC" id="4.1.2.14" evidence="5"/>
<protein>
    <recommendedName>
        <fullName evidence="5">2-dehydro-3-deoxy-phosphogluconate aldolase</fullName>
        <ecNumber evidence="5">4.1.2.14</ecNumber>
    </recommendedName>
</protein>
<dbReference type="InterPro" id="IPR031337">
    <property type="entry name" value="KDPG/KHG_AS_1"/>
</dbReference>
<comment type="catalytic activity">
    <reaction evidence="1">
        <text>2-dehydro-3-deoxy-6-phospho-D-gluconate = D-glyceraldehyde 3-phosphate + pyruvate</text>
        <dbReference type="Rhea" id="RHEA:17089"/>
        <dbReference type="ChEBI" id="CHEBI:15361"/>
        <dbReference type="ChEBI" id="CHEBI:57569"/>
        <dbReference type="ChEBI" id="CHEBI:59776"/>
        <dbReference type="EC" id="4.1.2.14"/>
    </reaction>
</comment>
<proteinExistence type="inferred from homology"/>
<dbReference type="PROSITE" id="PS00160">
    <property type="entry name" value="ALDOLASE_KDPG_KHG_2"/>
    <property type="match status" value="1"/>
</dbReference>
<keyword evidence="6 9" id="KW-0456">Lyase</keyword>
<dbReference type="InterPro" id="IPR031338">
    <property type="entry name" value="KDPG/KHG_AS_2"/>
</dbReference>
<evidence type="ECO:0000256" key="3">
    <source>
        <dbReference type="ARBA" id="ARBA00006906"/>
    </source>
</evidence>
<comment type="subunit">
    <text evidence="4">Homotrimer.</text>
</comment>
<evidence type="ECO:0000256" key="7">
    <source>
        <dbReference type="ARBA" id="ARBA00023270"/>
    </source>
</evidence>
<dbReference type="PROSITE" id="PS00159">
    <property type="entry name" value="ALDOLASE_KDPG_KHG_1"/>
    <property type="match status" value="1"/>
</dbReference>
<sequence>MNSIFDEIKKYKIVPVIKLEKPSDAFRLGRALLEGGLPVAEVTFRTAAARDAIKLLRDQYPAMMVGAGTVTTIEQVDLARDAGAMFIVTPGFNPRIVDYCLANNIIIIPGVNSPSQIEQGLERGLSLLKFFPAEASGGVKMLKALHGPYSEVSFVPTGGIDASNLLQYIQLSNVAAIGGSWMVKEDLISSGQFDVISRLCGEALTIVRQSHT</sequence>